<gene>
    <name evidence="1" type="ORF">GTS_23470</name>
</gene>
<dbReference type="RefSeq" id="WP_137813825.1">
    <property type="nucleotide sequence ID" value="NZ_BJFL01000009.1"/>
</dbReference>
<protein>
    <submittedName>
        <fullName evidence="1">Uncharacterized protein</fullName>
    </submittedName>
</protein>
<comment type="caution">
    <text evidence="1">The sequence shown here is derived from an EMBL/GenBank/DDBJ whole genome shotgun (WGS) entry which is preliminary data.</text>
</comment>
<keyword evidence="2" id="KW-1185">Reference proteome</keyword>
<dbReference type="EMBL" id="BJFL01000009">
    <property type="protein sequence ID" value="GDY30714.1"/>
    <property type="molecule type" value="Genomic_DNA"/>
</dbReference>
<dbReference type="Proteomes" id="UP000298860">
    <property type="component" value="Unassembled WGS sequence"/>
</dbReference>
<proteinExistence type="predicted"/>
<reference evidence="2" key="1">
    <citation type="submission" date="2019-04" db="EMBL/GenBank/DDBJ databases">
        <title>Draft genome sequence of Pseudonocardiaceae bacterium SL3-2-4.</title>
        <authorList>
            <person name="Ningsih F."/>
            <person name="Yokota A."/>
            <person name="Sakai Y."/>
            <person name="Nanatani K."/>
            <person name="Yabe S."/>
            <person name="Oetari A."/>
            <person name="Sjamsuridzal W."/>
        </authorList>
    </citation>
    <scope>NUCLEOTIDE SEQUENCE [LARGE SCALE GENOMIC DNA]</scope>
    <source>
        <strain evidence="2">SL3-2-4</strain>
    </source>
</reference>
<dbReference type="OrthoDB" id="3576083at2"/>
<evidence type="ECO:0000313" key="1">
    <source>
        <dbReference type="EMBL" id="GDY30714.1"/>
    </source>
</evidence>
<organism evidence="1 2">
    <name type="scientific">Gandjariella thermophila</name>
    <dbReference type="NCBI Taxonomy" id="1931992"/>
    <lineage>
        <taxon>Bacteria</taxon>
        <taxon>Bacillati</taxon>
        <taxon>Actinomycetota</taxon>
        <taxon>Actinomycetes</taxon>
        <taxon>Pseudonocardiales</taxon>
        <taxon>Pseudonocardiaceae</taxon>
        <taxon>Gandjariella</taxon>
    </lineage>
</organism>
<name>A0A4D4J5G9_9PSEU</name>
<dbReference type="AlphaFoldDB" id="A0A4D4J5G9"/>
<accession>A0A4D4J5G9</accession>
<sequence>MAESAELAGHELLLRLAGRLPDRRLWRLRDWLAGGAIGSLARELPRTLLRDRIPVTERERDLMFMALREPGADGGLISSIPGVDEPPSLRYTFTPESPDRVDMGDSAAAVLGATLRGRQEVGEVRGCWRQSRSQEGGAKRIILVSALAGQAQLTGELQRVLRALGEHEPCVEVLPPDMELPSYHREALGASELVCTGAAAGAGLLASG</sequence>
<evidence type="ECO:0000313" key="2">
    <source>
        <dbReference type="Proteomes" id="UP000298860"/>
    </source>
</evidence>